<keyword evidence="2" id="KW-0547">Nucleotide-binding</keyword>
<proteinExistence type="inferred from homology"/>
<comment type="similarity">
    <text evidence="1">Belongs to the AFG1 ATPase family.</text>
</comment>
<evidence type="ECO:0000256" key="3">
    <source>
        <dbReference type="ARBA" id="ARBA00022840"/>
    </source>
</evidence>
<evidence type="ECO:0000256" key="2">
    <source>
        <dbReference type="ARBA" id="ARBA00022741"/>
    </source>
</evidence>
<gene>
    <name evidence="5" type="primary">zapE</name>
    <name evidence="5" type="ORF">SO694_00089061</name>
</gene>
<dbReference type="NCBIfam" id="NF040713">
    <property type="entry name" value="ZapE"/>
    <property type="match status" value="1"/>
</dbReference>
<name>A0ABR1FIZ1_AURAN</name>
<sequence length="416" mass="44322">MAVSARLAARVALGELRPNAAQNLSAVKLDAALERASSWSWLPSGGRGVYLSGSVGSGKTMLLDSLHDEASRRGVRTTRVHWHEWIASVHARLHSFRSDGRSTGDKLRRIGDDAAAETRLLCFDELAVHDVADALLLREIFERLFRSGAMVVVTSNRPPRDLYAHGINRHLFVPFIELLEARVDHCDLDALADGAAVDFRRSAAAADAPLYVAPGGSAFADACAAVAGGAVAYERRAVAVAHGRRLELDVSTTAPRCVRATFDELCGRPLGASDFHAIADVAAAVHLAAVPRLDVAKHDTARRFIALVDVLYDRGVALVVEADAPIDALLDAPRGGAAAARAGDFEVRDEGGSSGKLTTFHADGTEWSATGLIGAAMGAVAGAADTQFAWDRTTSRLFEMTHGAPYRARWRAKHAV</sequence>
<dbReference type="InterPro" id="IPR027417">
    <property type="entry name" value="P-loop_NTPase"/>
</dbReference>
<dbReference type="PANTHER" id="PTHR12169:SF6">
    <property type="entry name" value="AFG1-LIKE ATPASE"/>
    <property type="match status" value="1"/>
</dbReference>
<dbReference type="PANTHER" id="PTHR12169">
    <property type="entry name" value="ATPASE N2B"/>
    <property type="match status" value="1"/>
</dbReference>
<organism evidence="5 6">
    <name type="scientific">Aureococcus anophagefferens</name>
    <name type="common">Harmful bloom alga</name>
    <dbReference type="NCBI Taxonomy" id="44056"/>
    <lineage>
        <taxon>Eukaryota</taxon>
        <taxon>Sar</taxon>
        <taxon>Stramenopiles</taxon>
        <taxon>Ochrophyta</taxon>
        <taxon>Pelagophyceae</taxon>
        <taxon>Pelagomonadales</taxon>
        <taxon>Pelagomonadaceae</taxon>
        <taxon>Aureococcus</taxon>
    </lineage>
</organism>
<reference evidence="5 6" key="1">
    <citation type="submission" date="2024-03" db="EMBL/GenBank/DDBJ databases">
        <title>Aureococcus anophagefferens CCMP1851 and Kratosvirus quantuckense: Draft genome of a second virus-susceptible host strain in the model system.</title>
        <authorList>
            <person name="Chase E."/>
            <person name="Truchon A.R."/>
            <person name="Schepens W."/>
            <person name="Wilhelm S.W."/>
        </authorList>
    </citation>
    <scope>NUCLEOTIDE SEQUENCE [LARGE SCALE GENOMIC DNA]</scope>
    <source>
        <strain evidence="5 6">CCMP1851</strain>
    </source>
</reference>
<keyword evidence="3" id="KW-0067">ATP-binding</keyword>
<protein>
    <submittedName>
        <fullName evidence="5">AFG1-like ATPase</fullName>
    </submittedName>
</protein>
<dbReference type="InterPro" id="IPR005654">
    <property type="entry name" value="ATPase_AFG1-like"/>
</dbReference>
<keyword evidence="6" id="KW-1185">Reference proteome</keyword>
<feature type="domain" description="AAA+ ATPase" evidence="4">
    <location>
        <begin position="45"/>
        <end position="177"/>
    </location>
</feature>
<dbReference type="SMART" id="SM00382">
    <property type="entry name" value="AAA"/>
    <property type="match status" value="1"/>
</dbReference>
<comment type="caution">
    <text evidence="5">The sequence shown here is derived from an EMBL/GenBank/DDBJ whole genome shotgun (WGS) entry which is preliminary data.</text>
</comment>
<dbReference type="InterPro" id="IPR003593">
    <property type="entry name" value="AAA+_ATPase"/>
</dbReference>
<evidence type="ECO:0000259" key="4">
    <source>
        <dbReference type="SMART" id="SM00382"/>
    </source>
</evidence>
<dbReference type="SUPFAM" id="SSF52540">
    <property type="entry name" value="P-loop containing nucleoside triphosphate hydrolases"/>
    <property type="match status" value="1"/>
</dbReference>
<evidence type="ECO:0000313" key="6">
    <source>
        <dbReference type="Proteomes" id="UP001363151"/>
    </source>
</evidence>
<evidence type="ECO:0000256" key="1">
    <source>
        <dbReference type="ARBA" id="ARBA00010322"/>
    </source>
</evidence>
<dbReference type="Pfam" id="PF03969">
    <property type="entry name" value="AFG1_ATPase"/>
    <property type="match status" value="1"/>
</dbReference>
<evidence type="ECO:0000313" key="5">
    <source>
        <dbReference type="EMBL" id="KAK7231769.1"/>
    </source>
</evidence>
<dbReference type="Gene3D" id="3.40.50.300">
    <property type="entry name" value="P-loop containing nucleotide triphosphate hydrolases"/>
    <property type="match status" value="1"/>
</dbReference>
<dbReference type="EMBL" id="JBBJCI010000374">
    <property type="protein sequence ID" value="KAK7231769.1"/>
    <property type="molecule type" value="Genomic_DNA"/>
</dbReference>
<accession>A0ABR1FIZ1</accession>
<dbReference type="Proteomes" id="UP001363151">
    <property type="component" value="Unassembled WGS sequence"/>
</dbReference>